<evidence type="ECO:0000313" key="8">
    <source>
        <dbReference type="EMBL" id="KAL1406746.1"/>
    </source>
</evidence>
<protein>
    <recommendedName>
        <fullName evidence="7">Amino acid transporter transmembrane domain-containing protein</fullName>
    </recommendedName>
</protein>
<proteinExistence type="inferred from homology"/>
<evidence type="ECO:0000256" key="5">
    <source>
        <dbReference type="ARBA" id="ARBA00023136"/>
    </source>
</evidence>
<feature type="transmembrane region" description="Helical" evidence="6">
    <location>
        <begin position="82"/>
        <end position="108"/>
    </location>
</feature>
<feature type="transmembrane region" description="Helical" evidence="6">
    <location>
        <begin position="201"/>
        <end position="224"/>
    </location>
</feature>
<evidence type="ECO:0000259" key="7">
    <source>
        <dbReference type="Pfam" id="PF01490"/>
    </source>
</evidence>
<evidence type="ECO:0000256" key="4">
    <source>
        <dbReference type="ARBA" id="ARBA00022989"/>
    </source>
</evidence>
<dbReference type="GeneID" id="95987193"/>
<evidence type="ECO:0000256" key="1">
    <source>
        <dbReference type="ARBA" id="ARBA00004141"/>
    </source>
</evidence>
<dbReference type="Pfam" id="PF01490">
    <property type="entry name" value="Aa_trans"/>
    <property type="match status" value="1"/>
</dbReference>
<keyword evidence="5 6" id="KW-0472">Membrane</keyword>
<evidence type="ECO:0000313" key="9">
    <source>
        <dbReference type="Proteomes" id="UP001565368"/>
    </source>
</evidence>
<keyword evidence="4 6" id="KW-1133">Transmembrane helix</keyword>
<feature type="transmembrane region" description="Helical" evidence="6">
    <location>
        <begin position="370"/>
        <end position="390"/>
    </location>
</feature>
<feature type="transmembrane region" description="Helical" evidence="6">
    <location>
        <begin position="258"/>
        <end position="277"/>
    </location>
</feature>
<evidence type="ECO:0000256" key="2">
    <source>
        <dbReference type="ARBA" id="ARBA00008066"/>
    </source>
</evidence>
<feature type="transmembrane region" description="Helical" evidence="6">
    <location>
        <begin position="330"/>
        <end position="349"/>
    </location>
</feature>
<dbReference type="PANTHER" id="PTHR22950:SF683">
    <property type="entry name" value="AMINO ACID TRANSPORTER (EUROFUNG)"/>
    <property type="match status" value="1"/>
</dbReference>
<feature type="transmembrane region" description="Helical" evidence="6">
    <location>
        <begin position="138"/>
        <end position="157"/>
    </location>
</feature>
<evidence type="ECO:0000256" key="6">
    <source>
        <dbReference type="SAM" id="Phobius"/>
    </source>
</evidence>
<dbReference type="Proteomes" id="UP001565368">
    <property type="component" value="Unassembled WGS sequence"/>
</dbReference>
<keyword evidence="3 6" id="KW-0812">Transmembrane</keyword>
<comment type="caution">
    <text evidence="8">The sequence shown here is derived from an EMBL/GenBank/DDBJ whole genome shotgun (WGS) entry which is preliminary data.</text>
</comment>
<evidence type="ECO:0000256" key="3">
    <source>
        <dbReference type="ARBA" id="ARBA00022692"/>
    </source>
</evidence>
<gene>
    <name evidence="8" type="ORF">Q8F55_006150</name>
</gene>
<feature type="transmembrane region" description="Helical" evidence="6">
    <location>
        <begin position="440"/>
        <end position="464"/>
    </location>
</feature>
<comment type="similarity">
    <text evidence="2">Belongs to the amino acid/polyamine transporter 2 family.</text>
</comment>
<name>A0ABR3PWB9_9TREE</name>
<comment type="subcellular location">
    <subcellularLocation>
        <location evidence="1">Membrane</location>
        <topology evidence="1">Multi-pass membrane protein</topology>
    </subcellularLocation>
</comment>
<accession>A0ABR3PWB9</accession>
<feature type="transmembrane region" description="Helical" evidence="6">
    <location>
        <begin position="396"/>
        <end position="419"/>
    </location>
</feature>
<dbReference type="PANTHER" id="PTHR22950">
    <property type="entry name" value="AMINO ACID TRANSPORTER"/>
    <property type="match status" value="1"/>
</dbReference>
<keyword evidence="9" id="KW-1185">Reference proteome</keyword>
<reference evidence="8 9" key="1">
    <citation type="submission" date="2023-08" db="EMBL/GenBank/DDBJ databases">
        <title>Annotated Genome Sequence of Vanrija albida AlHP1.</title>
        <authorList>
            <person name="Herzog R."/>
        </authorList>
    </citation>
    <scope>NUCLEOTIDE SEQUENCE [LARGE SCALE GENOMIC DNA]</scope>
    <source>
        <strain evidence="8 9">AlHP1</strain>
    </source>
</reference>
<feature type="transmembrane region" description="Helical" evidence="6">
    <location>
        <begin position="177"/>
        <end position="194"/>
    </location>
</feature>
<organism evidence="8 9">
    <name type="scientific">Vanrija albida</name>
    <dbReference type="NCBI Taxonomy" id="181172"/>
    <lineage>
        <taxon>Eukaryota</taxon>
        <taxon>Fungi</taxon>
        <taxon>Dikarya</taxon>
        <taxon>Basidiomycota</taxon>
        <taxon>Agaricomycotina</taxon>
        <taxon>Tremellomycetes</taxon>
        <taxon>Trichosporonales</taxon>
        <taxon>Trichosporonaceae</taxon>
        <taxon>Vanrija</taxon>
    </lineage>
</organism>
<feature type="transmembrane region" description="Helical" evidence="6">
    <location>
        <begin position="289"/>
        <end position="310"/>
    </location>
</feature>
<sequence length="491" mass="52697">MSYDPEKAQDVDYNGHVVNHNAGKNGDYAVEIAPAGNERLVQDAVFGDMSEDGPNYRAVGPVGSFVLMTKANVGLGVLSIPFTFMLVGMAPGIILLFVLACIVVYCACIIGDFKMNHPEVYAIADAGYIVGGVVGREYFGLAFVLFMIFVAASAMLGTSTALNAVSVHGDPPKTYCTAMWVAIAAVIGFLMASIRTLGKIAWLGWVGLISIIAAIMVLTIAVGVQDRPYDASLKYPTGPWPKDLRITYAAPMADAMSALNNILFAFAATPTYFGIISEMRDPRLFKRSMIASMSFVFVLYAVLGAVVYYFCGQFVSSPALGSAGPLLKKVSYGIAIPALLVTLCIYSHLAAKYFFVRILAGSVHLSKPSAVHWGTWIACVFGSIGISYIIASAIPIFSNLISLVGALIGPSVCIIPYTIMWYHDNWKLVAPSERTLRSRIMLCFNFLLAVIGGFLTVAGTYGAIKTIVDDKTRGKPWSCADNSHSVPVKAD</sequence>
<dbReference type="EMBL" id="JBBXJM010000005">
    <property type="protein sequence ID" value="KAL1406746.1"/>
    <property type="molecule type" value="Genomic_DNA"/>
</dbReference>
<dbReference type="InterPro" id="IPR013057">
    <property type="entry name" value="AA_transpt_TM"/>
</dbReference>
<feature type="domain" description="Amino acid transporter transmembrane" evidence="7">
    <location>
        <begin position="64"/>
        <end position="460"/>
    </location>
</feature>
<dbReference type="RefSeq" id="XP_069206690.1">
    <property type="nucleotide sequence ID" value="XM_069354619.1"/>
</dbReference>